<evidence type="ECO:0000256" key="2">
    <source>
        <dbReference type="ARBA" id="ARBA00023125"/>
    </source>
</evidence>
<feature type="compositionally biased region" description="Basic and acidic residues" evidence="4">
    <location>
        <begin position="187"/>
        <end position="197"/>
    </location>
</feature>
<feature type="region of interest" description="Disordered" evidence="4">
    <location>
        <begin position="166"/>
        <end position="197"/>
    </location>
</feature>
<dbReference type="PROSITE" id="PS00622">
    <property type="entry name" value="HTH_LUXR_1"/>
    <property type="match status" value="1"/>
</dbReference>
<dbReference type="Pfam" id="PF00196">
    <property type="entry name" value="GerE"/>
    <property type="match status" value="1"/>
</dbReference>
<evidence type="ECO:0000256" key="3">
    <source>
        <dbReference type="ARBA" id="ARBA00023163"/>
    </source>
</evidence>
<comment type="caution">
    <text evidence="6">The sequence shown here is derived from an EMBL/GenBank/DDBJ whole genome shotgun (WGS) entry which is preliminary data.</text>
</comment>
<dbReference type="Gene3D" id="1.10.10.10">
    <property type="entry name" value="Winged helix-like DNA-binding domain superfamily/Winged helix DNA-binding domain"/>
    <property type="match status" value="1"/>
</dbReference>
<dbReference type="EMBL" id="JAVFKM010000024">
    <property type="protein sequence ID" value="MEF3118054.1"/>
    <property type="molecule type" value="Genomic_DNA"/>
</dbReference>
<dbReference type="SMART" id="SM00421">
    <property type="entry name" value="HTH_LUXR"/>
    <property type="match status" value="1"/>
</dbReference>
<evidence type="ECO:0000256" key="4">
    <source>
        <dbReference type="SAM" id="MobiDB-lite"/>
    </source>
</evidence>
<dbReference type="CDD" id="cd06170">
    <property type="entry name" value="LuxR_C_like"/>
    <property type="match status" value="1"/>
</dbReference>
<dbReference type="RefSeq" id="WP_331789283.1">
    <property type="nucleotide sequence ID" value="NZ_JAVFKM010000024.1"/>
</dbReference>
<reference evidence="6 7" key="1">
    <citation type="submission" date="2023-08" db="EMBL/GenBank/DDBJ databases">
        <authorList>
            <person name="Sharma P."/>
            <person name="Verma V."/>
            <person name="Mohan M.K."/>
            <person name="Dubey A.K."/>
        </authorList>
    </citation>
    <scope>NUCLEOTIDE SEQUENCE [LARGE SCALE GENOMIC DNA]</scope>
    <source>
        <strain evidence="6 7">ADP4</strain>
    </source>
</reference>
<dbReference type="PRINTS" id="PR00038">
    <property type="entry name" value="HTHLUXR"/>
</dbReference>
<protein>
    <submittedName>
        <fullName evidence="6">Helix-turn-helix transcriptional regulator</fullName>
    </submittedName>
</protein>
<dbReference type="InterPro" id="IPR016032">
    <property type="entry name" value="Sig_transdc_resp-reg_C-effctor"/>
</dbReference>
<feature type="region of interest" description="Disordered" evidence="4">
    <location>
        <begin position="1"/>
        <end position="32"/>
    </location>
</feature>
<keyword evidence="7" id="KW-1185">Reference proteome</keyword>
<dbReference type="PROSITE" id="PS50043">
    <property type="entry name" value="HTH_LUXR_2"/>
    <property type="match status" value="1"/>
</dbReference>
<feature type="domain" description="HTH luxR-type" evidence="5">
    <location>
        <begin position="94"/>
        <end position="159"/>
    </location>
</feature>
<keyword evidence="3" id="KW-0804">Transcription</keyword>
<feature type="compositionally biased region" description="Basic and acidic residues" evidence="4">
    <location>
        <begin position="166"/>
        <end position="178"/>
    </location>
</feature>
<accession>A0ABU7X3S5</accession>
<proteinExistence type="predicted"/>
<dbReference type="InterPro" id="IPR000792">
    <property type="entry name" value="Tscrpt_reg_LuxR_C"/>
</dbReference>
<evidence type="ECO:0000256" key="1">
    <source>
        <dbReference type="ARBA" id="ARBA00023015"/>
    </source>
</evidence>
<sequence length="197" mass="20926">MPNGAVQAAGRAPRETPDTRSGQPQATTGAGGRDLVLWHIREDHKKDLAHVPCLVSTWGTVLVCPRTGRTAGAPEALAAPALAYLPGGGEHPVAGAGREGVSDRERDIMNGLSRGFTNTEIARELFISEKTVKNHINRLFAKLGARHRAEAMAIWLGLARTGQPEDRAGVAGDGRCESANRPAVPWEADRGRCKVSA</sequence>
<dbReference type="SUPFAM" id="SSF46894">
    <property type="entry name" value="C-terminal effector domain of the bipartite response regulators"/>
    <property type="match status" value="1"/>
</dbReference>
<keyword evidence="2" id="KW-0238">DNA-binding</keyword>
<evidence type="ECO:0000313" key="6">
    <source>
        <dbReference type="EMBL" id="MEF3118054.1"/>
    </source>
</evidence>
<name>A0ABU7X3S5_9ACTN</name>
<dbReference type="PANTHER" id="PTHR44688">
    <property type="entry name" value="DNA-BINDING TRANSCRIPTIONAL ACTIVATOR DEVR_DOSR"/>
    <property type="match status" value="1"/>
</dbReference>
<dbReference type="InterPro" id="IPR036388">
    <property type="entry name" value="WH-like_DNA-bd_sf"/>
</dbReference>
<feature type="compositionally biased region" description="Polar residues" evidence="4">
    <location>
        <begin position="19"/>
        <end position="28"/>
    </location>
</feature>
<gene>
    <name evidence="6" type="ORF">RB636_33330</name>
</gene>
<dbReference type="PANTHER" id="PTHR44688:SF16">
    <property type="entry name" value="DNA-BINDING TRANSCRIPTIONAL ACTIVATOR DEVR_DOSR"/>
    <property type="match status" value="1"/>
</dbReference>
<evidence type="ECO:0000313" key="7">
    <source>
        <dbReference type="Proteomes" id="UP001348265"/>
    </source>
</evidence>
<evidence type="ECO:0000259" key="5">
    <source>
        <dbReference type="PROSITE" id="PS50043"/>
    </source>
</evidence>
<organism evidence="6 7">
    <name type="scientific">Streptomyces chrestomyceticus</name>
    <dbReference type="NCBI Taxonomy" id="68185"/>
    <lineage>
        <taxon>Bacteria</taxon>
        <taxon>Bacillati</taxon>
        <taxon>Actinomycetota</taxon>
        <taxon>Actinomycetes</taxon>
        <taxon>Kitasatosporales</taxon>
        <taxon>Streptomycetaceae</taxon>
        <taxon>Streptomyces</taxon>
    </lineage>
</organism>
<keyword evidence="1" id="KW-0805">Transcription regulation</keyword>
<dbReference type="Proteomes" id="UP001348265">
    <property type="component" value="Unassembled WGS sequence"/>
</dbReference>